<evidence type="ECO:0000313" key="2">
    <source>
        <dbReference type="Proteomes" id="UP001060085"/>
    </source>
</evidence>
<accession>A0ACC0BKZ5</accession>
<comment type="caution">
    <text evidence="1">The sequence shown here is derived from an EMBL/GenBank/DDBJ whole genome shotgun (WGS) entry which is preliminary data.</text>
</comment>
<protein>
    <submittedName>
        <fullName evidence="1">Uncharacterized protein</fullName>
    </submittedName>
</protein>
<sequence>MGEVAVLQPQNLLNNQYRKFNPQNFLPNTMKSGPAVSRSNNRRKRSPPKGTPAPSKDKKTTTAPLRERNSNQKNTIKPPTSDLVIGQVKILKRGEVLPAPSLSAGQVKEVVHKEKKAQKVGATSAGGLDDLVILSKSDRVVGSKPCVVPKNIKISDFYAGSAFITSPEPSSLPVPVFFKKKDLDLADGGVSDTDYDATSDLRRLLRLDFS</sequence>
<dbReference type="Proteomes" id="UP001060085">
    <property type="component" value="Linkage Group LG03"/>
</dbReference>
<keyword evidence="2" id="KW-1185">Reference proteome</keyword>
<proteinExistence type="predicted"/>
<evidence type="ECO:0000313" key="1">
    <source>
        <dbReference type="EMBL" id="KAI5673277.1"/>
    </source>
</evidence>
<dbReference type="EMBL" id="CM044703">
    <property type="protein sequence ID" value="KAI5673277.1"/>
    <property type="molecule type" value="Genomic_DNA"/>
</dbReference>
<reference evidence="2" key="1">
    <citation type="journal article" date="2023" name="Nat. Plants">
        <title>Single-cell RNA sequencing provides a high-resolution roadmap for understanding the multicellular compartmentation of specialized metabolism.</title>
        <authorList>
            <person name="Sun S."/>
            <person name="Shen X."/>
            <person name="Li Y."/>
            <person name="Li Y."/>
            <person name="Wang S."/>
            <person name="Li R."/>
            <person name="Zhang H."/>
            <person name="Shen G."/>
            <person name="Guo B."/>
            <person name="Wei J."/>
            <person name="Xu J."/>
            <person name="St-Pierre B."/>
            <person name="Chen S."/>
            <person name="Sun C."/>
        </authorList>
    </citation>
    <scope>NUCLEOTIDE SEQUENCE [LARGE SCALE GENOMIC DNA]</scope>
</reference>
<gene>
    <name evidence="1" type="ORF">M9H77_13641</name>
</gene>
<organism evidence="1 2">
    <name type="scientific">Catharanthus roseus</name>
    <name type="common">Madagascar periwinkle</name>
    <name type="synonym">Vinca rosea</name>
    <dbReference type="NCBI Taxonomy" id="4058"/>
    <lineage>
        <taxon>Eukaryota</taxon>
        <taxon>Viridiplantae</taxon>
        <taxon>Streptophyta</taxon>
        <taxon>Embryophyta</taxon>
        <taxon>Tracheophyta</taxon>
        <taxon>Spermatophyta</taxon>
        <taxon>Magnoliopsida</taxon>
        <taxon>eudicotyledons</taxon>
        <taxon>Gunneridae</taxon>
        <taxon>Pentapetalae</taxon>
        <taxon>asterids</taxon>
        <taxon>lamiids</taxon>
        <taxon>Gentianales</taxon>
        <taxon>Apocynaceae</taxon>
        <taxon>Rauvolfioideae</taxon>
        <taxon>Vinceae</taxon>
        <taxon>Catharanthinae</taxon>
        <taxon>Catharanthus</taxon>
    </lineage>
</organism>
<name>A0ACC0BKZ5_CATRO</name>